<evidence type="ECO:0000313" key="5">
    <source>
        <dbReference type="Proteomes" id="UP000309544"/>
    </source>
</evidence>
<dbReference type="PROSITE" id="PS50905">
    <property type="entry name" value="FERRITIN_LIKE"/>
    <property type="match status" value="1"/>
</dbReference>
<sequence>MPTTQENLKDAFSGESQAFMKYVTFAKKAEKDGFANIAKLFRTTAQAERIHAEGHLGAADAIKTTAENLETAIGGETYEHNEMYPPMYEQAVAEGHKAKRMFGFAVEAEKVHAALYKKALEAVKNGEDIKETEVWLCPVCGHIELGTPPDNCPICNVKASMYVQVD</sequence>
<dbReference type="PANTHER" id="PTHR33746:SF4">
    <property type="entry name" value="RUBRERYTHRIN"/>
    <property type="match status" value="1"/>
</dbReference>
<keyword evidence="5" id="KW-1185">Reference proteome</keyword>
<dbReference type="GO" id="GO:0016491">
    <property type="term" value="F:oxidoreductase activity"/>
    <property type="evidence" value="ECO:0007669"/>
    <property type="project" value="InterPro"/>
</dbReference>
<feature type="domain" description="Ferritin-like diiron" evidence="3">
    <location>
        <begin position="1"/>
        <end position="127"/>
    </location>
</feature>
<dbReference type="RefSeq" id="WP_139626867.1">
    <property type="nucleotide sequence ID" value="NZ_VDCI01000010.1"/>
</dbReference>
<dbReference type="Gene3D" id="2.20.28.10">
    <property type="match status" value="1"/>
</dbReference>
<evidence type="ECO:0000259" key="3">
    <source>
        <dbReference type="PROSITE" id="PS50905"/>
    </source>
</evidence>
<dbReference type="InterPro" id="IPR003251">
    <property type="entry name" value="Rr_diiron-bd_dom"/>
</dbReference>
<protein>
    <submittedName>
        <fullName evidence="4">Rubrerythrin family protein</fullName>
    </submittedName>
</protein>
<dbReference type="GO" id="GO:0046872">
    <property type="term" value="F:metal ion binding"/>
    <property type="evidence" value="ECO:0007669"/>
    <property type="project" value="InterPro"/>
</dbReference>
<comment type="caution">
    <text evidence="4">The sequence shown here is derived from an EMBL/GenBank/DDBJ whole genome shotgun (WGS) entry which is preliminary data.</text>
</comment>
<dbReference type="PANTHER" id="PTHR33746">
    <property type="entry name" value="RUBRERYTHRIN"/>
    <property type="match status" value="1"/>
</dbReference>
<keyword evidence="2" id="KW-0249">Electron transport</keyword>
<dbReference type="AlphaFoldDB" id="A0A5C4RXU5"/>
<gene>
    <name evidence="4" type="ORF">FGF68_09595</name>
</gene>
<dbReference type="InterPro" id="IPR052753">
    <property type="entry name" value="Rbr2/Nigerythrin"/>
</dbReference>
<dbReference type="SUPFAM" id="SSF47240">
    <property type="entry name" value="Ferritin-like"/>
    <property type="match status" value="1"/>
</dbReference>
<dbReference type="Gene3D" id="1.20.1260.10">
    <property type="match status" value="1"/>
</dbReference>
<dbReference type="CDD" id="cd01041">
    <property type="entry name" value="Rubrerythrin"/>
    <property type="match status" value="1"/>
</dbReference>
<evidence type="ECO:0000256" key="2">
    <source>
        <dbReference type="ARBA" id="ARBA00022982"/>
    </source>
</evidence>
<name>A0A5C4RXU5_PROVB</name>
<dbReference type="EMBL" id="VDCI01000010">
    <property type="protein sequence ID" value="TNJ35920.1"/>
    <property type="molecule type" value="Genomic_DNA"/>
</dbReference>
<proteinExistence type="predicted"/>
<evidence type="ECO:0000313" key="4">
    <source>
        <dbReference type="EMBL" id="TNJ35920.1"/>
    </source>
</evidence>
<dbReference type="Pfam" id="PF21349">
    <property type="entry name" value="RUBY_RBDX"/>
    <property type="match status" value="1"/>
</dbReference>
<reference evidence="4 5" key="1">
    <citation type="submission" date="2019-05" db="EMBL/GenBank/DDBJ databases">
        <title>Draft Whole-Genome sequence of the green sulfur bacterium Prosthecochloris vibrioformis DSM 260.</title>
        <authorList>
            <person name="Meyer T.E."/>
            <person name="Kyndt J.A."/>
        </authorList>
    </citation>
    <scope>NUCLEOTIDE SEQUENCE [LARGE SCALE GENOMIC DNA]</scope>
    <source>
        <strain evidence="4 5">DSM 260</strain>
    </source>
</reference>
<dbReference type="SUPFAM" id="SSF57802">
    <property type="entry name" value="Rubredoxin-like"/>
    <property type="match status" value="1"/>
</dbReference>
<dbReference type="InterPro" id="IPR012347">
    <property type="entry name" value="Ferritin-like"/>
</dbReference>
<dbReference type="Pfam" id="PF02915">
    <property type="entry name" value="Rubrerythrin"/>
    <property type="match status" value="1"/>
</dbReference>
<dbReference type="InterPro" id="IPR009078">
    <property type="entry name" value="Ferritin-like_SF"/>
</dbReference>
<accession>A0A5C4RXU5</accession>
<organism evidence="4 5">
    <name type="scientific">Prosthecochloris vibrioformis</name>
    <name type="common">Chlorobium vibrioforme</name>
    <dbReference type="NCBI Taxonomy" id="1098"/>
    <lineage>
        <taxon>Bacteria</taxon>
        <taxon>Pseudomonadati</taxon>
        <taxon>Chlorobiota</taxon>
        <taxon>Chlorobiia</taxon>
        <taxon>Chlorobiales</taxon>
        <taxon>Chlorobiaceae</taxon>
        <taxon>Prosthecochloris</taxon>
    </lineage>
</organism>
<dbReference type="InterPro" id="IPR009040">
    <property type="entry name" value="Ferritin-like_diiron"/>
</dbReference>
<evidence type="ECO:0000256" key="1">
    <source>
        <dbReference type="ARBA" id="ARBA00022448"/>
    </source>
</evidence>
<dbReference type="InterPro" id="IPR048574">
    <property type="entry name" value="RUBY_RBDX"/>
</dbReference>
<dbReference type="Proteomes" id="UP000309544">
    <property type="component" value="Unassembled WGS sequence"/>
</dbReference>
<keyword evidence="1" id="KW-0813">Transport</keyword>